<evidence type="ECO:0000313" key="1">
    <source>
        <dbReference type="Ensembl" id="ENSCINP00000031973.1"/>
    </source>
</evidence>
<accession>H2XQN9</accession>
<dbReference type="InParanoid" id="H2XQN9"/>
<reference evidence="2" key="1">
    <citation type="journal article" date="2002" name="Science">
        <title>The draft genome of Ciona intestinalis: insights into chordate and vertebrate origins.</title>
        <authorList>
            <person name="Dehal P."/>
            <person name="Satou Y."/>
            <person name="Campbell R.K."/>
            <person name="Chapman J."/>
            <person name="Degnan B."/>
            <person name="De Tomaso A."/>
            <person name="Davidson B."/>
            <person name="Di Gregorio A."/>
            <person name="Gelpke M."/>
            <person name="Goodstein D.M."/>
            <person name="Harafuji N."/>
            <person name="Hastings K.E."/>
            <person name="Ho I."/>
            <person name="Hotta K."/>
            <person name="Huang W."/>
            <person name="Kawashima T."/>
            <person name="Lemaire P."/>
            <person name="Martinez D."/>
            <person name="Meinertzhagen I.A."/>
            <person name="Necula S."/>
            <person name="Nonaka M."/>
            <person name="Putnam N."/>
            <person name="Rash S."/>
            <person name="Saiga H."/>
            <person name="Satake M."/>
            <person name="Terry A."/>
            <person name="Yamada L."/>
            <person name="Wang H.G."/>
            <person name="Awazu S."/>
            <person name="Azumi K."/>
            <person name="Boore J."/>
            <person name="Branno M."/>
            <person name="Chin-Bow S."/>
            <person name="DeSantis R."/>
            <person name="Doyle S."/>
            <person name="Francino P."/>
            <person name="Keys D.N."/>
            <person name="Haga S."/>
            <person name="Hayashi H."/>
            <person name="Hino K."/>
            <person name="Imai K.S."/>
            <person name="Inaba K."/>
            <person name="Kano S."/>
            <person name="Kobayashi K."/>
            <person name="Kobayashi M."/>
            <person name="Lee B.I."/>
            <person name="Makabe K.W."/>
            <person name="Manohar C."/>
            <person name="Matassi G."/>
            <person name="Medina M."/>
            <person name="Mochizuki Y."/>
            <person name="Mount S."/>
            <person name="Morishita T."/>
            <person name="Miura S."/>
            <person name="Nakayama A."/>
            <person name="Nishizaka S."/>
            <person name="Nomoto H."/>
            <person name="Ohta F."/>
            <person name="Oishi K."/>
            <person name="Rigoutsos I."/>
            <person name="Sano M."/>
            <person name="Sasaki A."/>
            <person name="Sasakura Y."/>
            <person name="Shoguchi E."/>
            <person name="Shin-i T."/>
            <person name="Spagnuolo A."/>
            <person name="Stainier D."/>
            <person name="Suzuki M.M."/>
            <person name="Tassy O."/>
            <person name="Takatori N."/>
            <person name="Tokuoka M."/>
            <person name="Yagi K."/>
            <person name="Yoshizaki F."/>
            <person name="Wada S."/>
            <person name="Zhang C."/>
            <person name="Hyatt P.D."/>
            <person name="Larimer F."/>
            <person name="Detter C."/>
            <person name="Doggett N."/>
            <person name="Glavina T."/>
            <person name="Hawkins T."/>
            <person name="Richardson P."/>
            <person name="Lucas S."/>
            <person name="Kohara Y."/>
            <person name="Levine M."/>
            <person name="Satoh N."/>
            <person name="Rokhsar D.S."/>
        </authorList>
    </citation>
    <scope>NUCLEOTIDE SEQUENCE [LARGE SCALE GENOMIC DNA]</scope>
</reference>
<evidence type="ECO:0000313" key="2">
    <source>
        <dbReference type="Proteomes" id="UP000008144"/>
    </source>
</evidence>
<reference evidence="1" key="4">
    <citation type="submission" date="2025-09" db="UniProtKB">
        <authorList>
            <consortium name="Ensembl"/>
        </authorList>
    </citation>
    <scope>IDENTIFICATION</scope>
</reference>
<protein>
    <submittedName>
        <fullName evidence="1">Uncharacterized protein</fullName>
    </submittedName>
</protein>
<dbReference type="AlphaFoldDB" id="H2XQN9"/>
<reference evidence="1" key="2">
    <citation type="journal article" date="2008" name="Genome Biol.">
        <title>Improved genome assembly and evidence-based global gene model set for the chordate Ciona intestinalis: new insight into intron and operon populations.</title>
        <authorList>
            <person name="Satou Y."/>
            <person name="Mineta K."/>
            <person name="Ogasawara M."/>
            <person name="Sasakura Y."/>
            <person name="Shoguchi E."/>
            <person name="Ueno K."/>
            <person name="Yamada L."/>
            <person name="Matsumoto J."/>
            <person name="Wasserscheid J."/>
            <person name="Dewar K."/>
            <person name="Wiley G.B."/>
            <person name="Macmil S.L."/>
            <person name="Roe B.A."/>
            <person name="Zeller R.W."/>
            <person name="Hastings K.E."/>
            <person name="Lemaire P."/>
            <person name="Lindquist E."/>
            <person name="Endo T."/>
            <person name="Hotta K."/>
            <person name="Inaba K."/>
        </authorList>
    </citation>
    <scope>NUCLEOTIDE SEQUENCE [LARGE SCALE GENOMIC DNA]</scope>
    <source>
        <strain evidence="1">wild type</strain>
    </source>
</reference>
<dbReference type="EMBL" id="EAAA01001422">
    <property type="status" value="NOT_ANNOTATED_CDS"/>
    <property type="molecule type" value="Genomic_DNA"/>
</dbReference>
<dbReference type="Ensembl" id="ENSCINT00000032124.1">
    <property type="protein sequence ID" value="ENSCINP00000031973.1"/>
    <property type="gene ID" value="ENSCING00000023840.1"/>
</dbReference>
<reference evidence="1" key="3">
    <citation type="submission" date="2025-08" db="UniProtKB">
        <authorList>
            <consortium name="Ensembl"/>
        </authorList>
    </citation>
    <scope>IDENTIFICATION</scope>
</reference>
<sequence length="55" mass="6242">MKTISNNLYTLVTGDMAEVGMTSRPERQKCPVHSCIVTTLDCHEDFAYRIHTLIT</sequence>
<organism evidence="1 2">
    <name type="scientific">Ciona intestinalis</name>
    <name type="common">Transparent sea squirt</name>
    <name type="synonym">Ascidia intestinalis</name>
    <dbReference type="NCBI Taxonomy" id="7719"/>
    <lineage>
        <taxon>Eukaryota</taxon>
        <taxon>Metazoa</taxon>
        <taxon>Chordata</taxon>
        <taxon>Tunicata</taxon>
        <taxon>Ascidiacea</taxon>
        <taxon>Phlebobranchia</taxon>
        <taxon>Cionidae</taxon>
        <taxon>Ciona</taxon>
    </lineage>
</organism>
<name>H2XQN9_CIOIN</name>
<proteinExistence type="predicted"/>
<keyword evidence="2" id="KW-1185">Reference proteome</keyword>
<dbReference type="Proteomes" id="UP000008144">
    <property type="component" value="Chromosome 2"/>
</dbReference>
<dbReference type="HOGENOM" id="CLU_3031629_0_0_1"/>